<keyword evidence="1" id="KW-0472">Membrane</keyword>
<keyword evidence="1" id="KW-1133">Transmembrane helix</keyword>
<dbReference type="AlphaFoldDB" id="A0A327QR41"/>
<feature type="transmembrane region" description="Helical" evidence="1">
    <location>
        <begin position="6"/>
        <end position="27"/>
    </location>
</feature>
<organism evidence="2 3">
    <name type="scientific">Chitinophaga skermanii</name>
    <dbReference type="NCBI Taxonomy" id="331697"/>
    <lineage>
        <taxon>Bacteria</taxon>
        <taxon>Pseudomonadati</taxon>
        <taxon>Bacteroidota</taxon>
        <taxon>Chitinophagia</taxon>
        <taxon>Chitinophagales</taxon>
        <taxon>Chitinophagaceae</taxon>
        <taxon>Chitinophaga</taxon>
    </lineage>
</organism>
<dbReference type="RefSeq" id="WP_111597377.1">
    <property type="nucleotide sequence ID" value="NZ_QLLL01000003.1"/>
</dbReference>
<protein>
    <submittedName>
        <fullName evidence="2">Uncharacterized protein DUF1493</fullName>
    </submittedName>
</protein>
<dbReference type="Proteomes" id="UP000249547">
    <property type="component" value="Unassembled WGS sequence"/>
</dbReference>
<keyword evidence="3" id="KW-1185">Reference proteome</keyword>
<accession>A0A327QR41</accession>
<evidence type="ECO:0000256" key="1">
    <source>
        <dbReference type="SAM" id="Phobius"/>
    </source>
</evidence>
<evidence type="ECO:0000313" key="3">
    <source>
        <dbReference type="Proteomes" id="UP000249547"/>
    </source>
</evidence>
<evidence type="ECO:0000313" key="2">
    <source>
        <dbReference type="EMBL" id="RAJ06790.1"/>
    </source>
</evidence>
<dbReference type="EMBL" id="QLLL01000003">
    <property type="protein sequence ID" value="RAJ06790.1"/>
    <property type="molecule type" value="Genomic_DNA"/>
</dbReference>
<keyword evidence="1" id="KW-0812">Transmembrane</keyword>
<reference evidence="2 3" key="1">
    <citation type="submission" date="2018-06" db="EMBL/GenBank/DDBJ databases">
        <title>Genomic Encyclopedia of Archaeal and Bacterial Type Strains, Phase II (KMG-II): from individual species to whole genera.</title>
        <authorList>
            <person name="Goeker M."/>
        </authorList>
    </citation>
    <scope>NUCLEOTIDE SEQUENCE [LARGE SCALE GENOMIC DNA]</scope>
    <source>
        <strain evidence="2 3">DSM 23857</strain>
    </source>
</reference>
<gene>
    <name evidence="2" type="ORF">LX64_01917</name>
</gene>
<sequence length="448" mass="51970">MTDFLSVNTLYIVILGIIAVCMAYILVSIRRRSKRADAVLFECENGHPKEEELTNYEERVLQFFIDKSNANKGRIHIGTEFHFHLGFTHAKAVEVLKAFSDAFHVELVGFNFERDFVEDSKFTFNPYLMQFVVAAESKCLYYNNTIKRHVNWHVADSPNEYRIMISDHIDAYVGYPVLLQGDDLIKVRCDVMGQQAMNLLISITETFCIDITGYDIKTFGFADETQVDRYSDFTLNDLAIAAHEGFLVETRPLVFNNEFEPKFMQQIPIVHDYIAATLSIPSQKLHLSTYIKSHFAGDQAAFEKFMQGFYEHFNVKPPQPFTAEDWKIYDPLNYDLVLSAADQVCNITLSRKIFTDYGWFEIWEQMEVWILSYFEGKIMSITPQTELAKDLQLSGHDADIFIIRIAERFMIDIHDYKYDNHFGSTSNTPITLHDIWGMIVEGKWIQPE</sequence>
<proteinExistence type="predicted"/>
<name>A0A327QR41_9BACT</name>
<comment type="caution">
    <text evidence="2">The sequence shown here is derived from an EMBL/GenBank/DDBJ whole genome shotgun (WGS) entry which is preliminary data.</text>
</comment>